<keyword evidence="6" id="KW-0472">Membrane</keyword>
<comment type="similarity">
    <text evidence="3">Belongs to the NSG family.</text>
</comment>
<dbReference type="Proteomes" id="UP000006813">
    <property type="component" value="Unassembled WGS sequence"/>
</dbReference>
<evidence type="ECO:0000313" key="9">
    <source>
        <dbReference type="EMBL" id="EHB00970.1"/>
    </source>
</evidence>
<sequence length="243" mass="26392">MSIGWLVDSDPVPVSGPGGGPPSTMVKLGCSFSGKPGKDPADQDGASTDSVPLISPLDVSQLQPPFPDQVVIKTQTEYQLSSPDQSKKFPDLEGQKLNCNHPEEGRRLPTARMIAFAMALMGCVLIMYKAIWYDQFTCPDGFLLRHKICTPLTLEMYYTEMDPERHRSILAAIGAYPLSRKHGTEMPAVWGDSYRATKEAHKGPTQAGAAAVVATEQPRKPTEKADKEEVQKVTASAPPLAPQ</sequence>
<evidence type="ECO:0000256" key="7">
    <source>
        <dbReference type="ARBA" id="ARBA00023329"/>
    </source>
</evidence>
<proteinExistence type="inferred from homology"/>
<keyword evidence="4" id="KW-0812">Transmembrane</keyword>
<dbReference type="AlphaFoldDB" id="G5AVA9"/>
<evidence type="ECO:0000256" key="5">
    <source>
        <dbReference type="ARBA" id="ARBA00022989"/>
    </source>
</evidence>
<evidence type="ECO:0000256" key="4">
    <source>
        <dbReference type="ARBA" id="ARBA00022692"/>
    </source>
</evidence>
<dbReference type="GO" id="GO:0048268">
    <property type="term" value="P:clathrin coat assembly"/>
    <property type="evidence" value="ECO:0007669"/>
    <property type="project" value="InterPro"/>
</dbReference>
<comment type="subcellular location">
    <subcellularLocation>
        <location evidence="1">Cytoplasmic vesicle membrane</location>
    </subcellularLocation>
    <subcellularLocation>
        <location evidence="2">Membrane</location>
        <topology evidence="2">Single-pass membrane protein</topology>
    </subcellularLocation>
</comment>
<keyword evidence="5" id="KW-1133">Transmembrane helix</keyword>
<dbReference type="EMBL" id="JH167069">
    <property type="protein sequence ID" value="EHB00970.1"/>
    <property type="molecule type" value="Genomic_DNA"/>
</dbReference>
<dbReference type="GO" id="GO:0005768">
    <property type="term" value="C:endosome"/>
    <property type="evidence" value="ECO:0007669"/>
    <property type="project" value="TreeGrafter"/>
</dbReference>
<dbReference type="InParanoid" id="G5AVA9"/>
<dbReference type="GO" id="GO:0016197">
    <property type="term" value="P:endosomal transport"/>
    <property type="evidence" value="ECO:0007669"/>
    <property type="project" value="TreeGrafter"/>
</dbReference>
<dbReference type="GO" id="GO:0032051">
    <property type="term" value="F:clathrin light chain binding"/>
    <property type="evidence" value="ECO:0007669"/>
    <property type="project" value="InterPro"/>
</dbReference>
<keyword evidence="7" id="KW-0968">Cytoplasmic vesicle</keyword>
<dbReference type="PIRSF" id="PIRSF002383">
    <property type="entry name" value="Calcyon"/>
    <property type="match status" value="1"/>
</dbReference>
<dbReference type="eggNOG" id="ENOG502QW2S">
    <property type="taxonomic scope" value="Eukaryota"/>
</dbReference>
<evidence type="ECO:0000256" key="3">
    <source>
        <dbReference type="ARBA" id="ARBA00007767"/>
    </source>
</evidence>
<name>G5AVA9_HETGA</name>
<protein>
    <submittedName>
        <fullName evidence="9">Neuron-specific vesicular protein calcyon</fullName>
    </submittedName>
</protein>
<dbReference type="FunCoup" id="G5AVA9">
    <property type="interactions" value="52"/>
</dbReference>
<dbReference type="PANTHER" id="PTHR28546:SF1">
    <property type="entry name" value="NEURON-SPECIFIC VESICULAR PROTEIN CALCYON"/>
    <property type="match status" value="1"/>
</dbReference>
<dbReference type="Pfam" id="PF06387">
    <property type="entry name" value="Calcyon"/>
    <property type="match status" value="1"/>
</dbReference>
<evidence type="ECO:0000256" key="1">
    <source>
        <dbReference type="ARBA" id="ARBA00004156"/>
    </source>
</evidence>
<dbReference type="GO" id="GO:0030659">
    <property type="term" value="C:cytoplasmic vesicle membrane"/>
    <property type="evidence" value="ECO:0007669"/>
    <property type="project" value="UniProtKB-SubCell"/>
</dbReference>
<accession>G5AVA9</accession>
<reference evidence="9 10" key="1">
    <citation type="journal article" date="2011" name="Nature">
        <title>Genome sequencing reveals insights into physiology and longevity of the naked mole rat.</title>
        <authorList>
            <person name="Kim E.B."/>
            <person name="Fang X."/>
            <person name="Fushan A.A."/>
            <person name="Huang Z."/>
            <person name="Lobanov A.V."/>
            <person name="Han L."/>
            <person name="Marino S.M."/>
            <person name="Sun X."/>
            <person name="Turanov A.A."/>
            <person name="Yang P."/>
            <person name="Yim S.H."/>
            <person name="Zhao X."/>
            <person name="Kasaikina M.V."/>
            <person name="Stoletzki N."/>
            <person name="Peng C."/>
            <person name="Polak P."/>
            <person name="Xiong Z."/>
            <person name="Kiezun A."/>
            <person name="Zhu Y."/>
            <person name="Chen Y."/>
            <person name="Kryukov G.V."/>
            <person name="Zhang Q."/>
            <person name="Peshkin L."/>
            <person name="Yang L."/>
            <person name="Bronson R.T."/>
            <person name="Buffenstein R."/>
            <person name="Wang B."/>
            <person name="Han C."/>
            <person name="Li Q."/>
            <person name="Chen L."/>
            <person name="Zhao W."/>
            <person name="Sunyaev S.R."/>
            <person name="Park T.J."/>
            <person name="Zhang G."/>
            <person name="Wang J."/>
            <person name="Gladyshev V.N."/>
        </authorList>
    </citation>
    <scope>NUCLEOTIDE SEQUENCE [LARGE SCALE GENOMIC DNA]</scope>
</reference>
<dbReference type="PANTHER" id="PTHR28546">
    <property type="entry name" value="NEURONAL VESICLE TRAFFICKING-ASSOCIATED PROTEIN 2-RELATED"/>
    <property type="match status" value="1"/>
</dbReference>
<dbReference type="InterPro" id="IPR009431">
    <property type="entry name" value="NSG"/>
</dbReference>
<evidence type="ECO:0000256" key="6">
    <source>
        <dbReference type="ARBA" id="ARBA00023136"/>
    </source>
</evidence>
<evidence type="ECO:0000256" key="2">
    <source>
        <dbReference type="ARBA" id="ARBA00004167"/>
    </source>
</evidence>
<feature type="region of interest" description="Disordered" evidence="8">
    <location>
        <begin position="200"/>
        <end position="243"/>
    </location>
</feature>
<evidence type="ECO:0000313" key="10">
    <source>
        <dbReference type="Proteomes" id="UP000006813"/>
    </source>
</evidence>
<evidence type="ECO:0000256" key="8">
    <source>
        <dbReference type="SAM" id="MobiDB-lite"/>
    </source>
</evidence>
<organism evidence="9 10">
    <name type="scientific">Heterocephalus glaber</name>
    <name type="common">Naked mole rat</name>
    <dbReference type="NCBI Taxonomy" id="10181"/>
    <lineage>
        <taxon>Eukaryota</taxon>
        <taxon>Metazoa</taxon>
        <taxon>Chordata</taxon>
        <taxon>Craniata</taxon>
        <taxon>Vertebrata</taxon>
        <taxon>Euteleostomi</taxon>
        <taxon>Mammalia</taxon>
        <taxon>Eutheria</taxon>
        <taxon>Euarchontoglires</taxon>
        <taxon>Glires</taxon>
        <taxon>Rodentia</taxon>
        <taxon>Hystricomorpha</taxon>
        <taxon>Bathyergidae</taxon>
        <taxon>Heterocephalus</taxon>
    </lineage>
</organism>
<dbReference type="STRING" id="10181.G5AVA9"/>
<feature type="region of interest" description="Disordered" evidence="8">
    <location>
        <begin position="1"/>
        <end position="53"/>
    </location>
</feature>
<feature type="compositionally biased region" description="Basic and acidic residues" evidence="8">
    <location>
        <begin position="217"/>
        <end position="231"/>
    </location>
</feature>
<gene>
    <name evidence="9" type="ORF">GW7_07879</name>
</gene>